<keyword evidence="2" id="KW-1185">Reference proteome</keyword>
<name>I8VL98_9BACE</name>
<dbReference type="EMBL" id="AGXG01000084">
    <property type="protein sequence ID" value="EIY27175.1"/>
    <property type="molecule type" value="Genomic_DNA"/>
</dbReference>
<reference evidence="1 2" key="1">
    <citation type="submission" date="2012-02" db="EMBL/GenBank/DDBJ databases">
        <title>The Genome Sequence of Bacteroides cellulosilyticus CL02T12C19.</title>
        <authorList>
            <consortium name="The Broad Institute Genome Sequencing Platform"/>
            <person name="Earl A."/>
            <person name="Ward D."/>
            <person name="Feldgarden M."/>
            <person name="Gevers D."/>
            <person name="Zitomersky N.L."/>
            <person name="Coyne M.J."/>
            <person name="Comstock L.E."/>
            <person name="Young S.K."/>
            <person name="Zeng Q."/>
            <person name="Gargeya S."/>
            <person name="Fitzgerald M."/>
            <person name="Haas B."/>
            <person name="Abouelleil A."/>
            <person name="Alvarado L."/>
            <person name="Arachchi H.M."/>
            <person name="Berlin A."/>
            <person name="Chapman S.B."/>
            <person name="Gearin G."/>
            <person name="Goldberg J."/>
            <person name="Griggs A."/>
            <person name="Gujja S."/>
            <person name="Hansen M."/>
            <person name="Heiman D."/>
            <person name="Howarth C."/>
            <person name="Larimer J."/>
            <person name="Lui A."/>
            <person name="MacDonald P.J.P."/>
            <person name="McCowen C."/>
            <person name="Montmayeur A."/>
            <person name="Murphy C."/>
            <person name="Neiman D."/>
            <person name="Pearson M."/>
            <person name="Priest M."/>
            <person name="Roberts A."/>
            <person name="Saif S."/>
            <person name="Shea T."/>
            <person name="Sisk P."/>
            <person name="Stolte C."/>
            <person name="Sykes S."/>
            <person name="Wortman J."/>
            <person name="Nusbaum C."/>
            <person name="Birren B."/>
        </authorList>
    </citation>
    <scope>NUCLEOTIDE SEQUENCE [LARGE SCALE GENOMIC DNA]</scope>
    <source>
        <strain evidence="1 2">CL02T12C19</strain>
    </source>
</reference>
<gene>
    <name evidence="1" type="ORF">HMPREF1062_03889</name>
</gene>
<dbReference type="Gene3D" id="2.70.70.10">
    <property type="entry name" value="Glucose Permease (Domain IIA)"/>
    <property type="match status" value="1"/>
</dbReference>
<dbReference type="HOGENOM" id="CLU_062578_0_0_10"/>
<dbReference type="CDD" id="cd12797">
    <property type="entry name" value="M23_peptidase"/>
    <property type="match status" value="1"/>
</dbReference>
<dbReference type="InterPro" id="IPR011055">
    <property type="entry name" value="Dup_hybrid_motif"/>
</dbReference>
<organism evidence="1 2">
    <name type="scientific">Bacteroides cellulosilyticus CL02T12C19</name>
    <dbReference type="NCBI Taxonomy" id="997874"/>
    <lineage>
        <taxon>Bacteria</taxon>
        <taxon>Pseudomonadati</taxon>
        <taxon>Bacteroidota</taxon>
        <taxon>Bacteroidia</taxon>
        <taxon>Bacteroidales</taxon>
        <taxon>Bacteroidaceae</taxon>
        <taxon>Bacteroides</taxon>
    </lineage>
</organism>
<sequence length="211" mass="23711">MVSGIGNDPILGICQTIRYGEYEVTYGHLSNVFAQFGQRVKAGQTVALSGDKLHIGIRFKGEELNPLEFLTMLYGNIQALCHADGGEAATSPNMEMALTTDYEQDRQEIEELMLRFLPYYMEDLQRGAYRLPPHTEQSLRHVFTMGAVKEYFYENMPSISNPLGLGHKAMPLACKVQNLLIADFLHYLALRHGVYLSTMGDDVKKNSTTKP</sequence>
<protein>
    <recommendedName>
        <fullName evidence="3">Peptidase M23 domain-containing protein</fullName>
    </recommendedName>
</protein>
<dbReference type="PATRIC" id="fig|997874.3.peg.3980"/>
<proteinExistence type="predicted"/>
<accession>I8VL98</accession>
<dbReference type="SUPFAM" id="SSF51261">
    <property type="entry name" value="Duplicated hybrid motif"/>
    <property type="match status" value="1"/>
</dbReference>
<evidence type="ECO:0000313" key="1">
    <source>
        <dbReference type="EMBL" id="EIY27175.1"/>
    </source>
</evidence>
<dbReference type="AlphaFoldDB" id="I8VL98"/>
<evidence type="ECO:0008006" key="3">
    <source>
        <dbReference type="Google" id="ProtNLM"/>
    </source>
</evidence>
<evidence type="ECO:0000313" key="2">
    <source>
        <dbReference type="Proteomes" id="UP000003741"/>
    </source>
</evidence>
<dbReference type="Proteomes" id="UP000003741">
    <property type="component" value="Unassembled WGS sequence"/>
</dbReference>
<comment type="caution">
    <text evidence="1">The sequence shown here is derived from an EMBL/GenBank/DDBJ whole genome shotgun (WGS) entry which is preliminary data.</text>
</comment>